<dbReference type="InterPro" id="IPR013320">
    <property type="entry name" value="ConA-like_dom_sf"/>
</dbReference>
<dbReference type="EMBL" id="JAOAOG010000226">
    <property type="protein sequence ID" value="KAJ6239409.1"/>
    <property type="molecule type" value="Genomic_DNA"/>
</dbReference>
<dbReference type="InterPro" id="IPR001680">
    <property type="entry name" value="WD40_rpt"/>
</dbReference>
<feature type="repeat" description="WD" evidence="3">
    <location>
        <begin position="2679"/>
        <end position="2720"/>
    </location>
</feature>
<dbReference type="PROSITE" id="PS51783">
    <property type="entry name" value="PH_BEACH"/>
    <property type="match status" value="1"/>
</dbReference>
<dbReference type="SMART" id="SM00320">
    <property type="entry name" value="WD40"/>
    <property type="match status" value="3"/>
</dbReference>
<feature type="region of interest" description="Disordered" evidence="4">
    <location>
        <begin position="1573"/>
        <end position="1596"/>
    </location>
</feature>
<feature type="region of interest" description="Disordered" evidence="4">
    <location>
        <begin position="816"/>
        <end position="866"/>
    </location>
</feature>
<dbReference type="InterPro" id="IPR036372">
    <property type="entry name" value="BEACH_dom_sf"/>
</dbReference>
<dbReference type="Pfam" id="PF00400">
    <property type="entry name" value="WD40"/>
    <property type="match status" value="2"/>
</dbReference>
<evidence type="ECO:0000256" key="2">
    <source>
        <dbReference type="ARBA" id="ARBA00022737"/>
    </source>
</evidence>
<dbReference type="InterPro" id="IPR023362">
    <property type="entry name" value="PH-BEACH_dom"/>
</dbReference>
<evidence type="ECO:0000259" key="6">
    <source>
        <dbReference type="PROSITE" id="PS51783"/>
    </source>
</evidence>
<dbReference type="InterPro" id="IPR051944">
    <property type="entry name" value="BEACH_domain_protein"/>
</dbReference>
<dbReference type="Gene3D" id="1.10.1540.10">
    <property type="entry name" value="BEACH domain"/>
    <property type="match status" value="1"/>
</dbReference>
<dbReference type="Pfam" id="PF14844">
    <property type="entry name" value="PH_BEACH"/>
    <property type="match status" value="1"/>
</dbReference>
<feature type="compositionally biased region" description="Basic and acidic residues" evidence="4">
    <location>
        <begin position="816"/>
        <end position="857"/>
    </location>
</feature>
<feature type="compositionally biased region" description="Low complexity" evidence="4">
    <location>
        <begin position="1573"/>
        <end position="1584"/>
    </location>
</feature>
<gene>
    <name evidence="7" type="ORF">M0813_25295</name>
</gene>
<feature type="domain" description="BEACH" evidence="5">
    <location>
        <begin position="2252"/>
        <end position="2544"/>
    </location>
</feature>
<feature type="compositionally biased region" description="Low complexity" evidence="4">
    <location>
        <begin position="2002"/>
        <end position="2018"/>
    </location>
</feature>
<feature type="region of interest" description="Disordered" evidence="4">
    <location>
        <begin position="2002"/>
        <end position="2090"/>
    </location>
</feature>
<keyword evidence="8" id="KW-1185">Reference proteome</keyword>
<dbReference type="SUPFAM" id="SSF50729">
    <property type="entry name" value="PH domain-like"/>
    <property type="match status" value="1"/>
</dbReference>
<feature type="region of interest" description="Disordered" evidence="4">
    <location>
        <begin position="398"/>
        <end position="434"/>
    </location>
</feature>
<evidence type="ECO:0000313" key="8">
    <source>
        <dbReference type="Proteomes" id="UP001150062"/>
    </source>
</evidence>
<keyword evidence="1 3" id="KW-0853">WD repeat</keyword>
<feature type="repeat" description="WD" evidence="3">
    <location>
        <begin position="2628"/>
        <end position="2669"/>
    </location>
</feature>
<feature type="compositionally biased region" description="Basic and acidic residues" evidence="4">
    <location>
        <begin position="1506"/>
        <end position="1519"/>
    </location>
</feature>
<comment type="caution">
    <text evidence="7">The sequence shown here is derived from an EMBL/GenBank/DDBJ whole genome shotgun (WGS) entry which is preliminary data.</text>
</comment>
<feature type="region of interest" description="Disordered" evidence="4">
    <location>
        <begin position="1499"/>
        <end position="1523"/>
    </location>
</feature>
<organism evidence="7 8">
    <name type="scientific">Anaeramoeba flamelloides</name>
    <dbReference type="NCBI Taxonomy" id="1746091"/>
    <lineage>
        <taxon>Eukaryota</taxon>
        <taxon>Metamonada</taxon>
        <taxon>Anaeramoebidae</taxon>
        <taxon>Anaeramoeba</taxon>
    </lineage>
</organism>
<dbReference type="CDD" id="cd00065">
    <property type="entry name" value="FYVE_like_SF"/>
    <property type="match status" value="1"/>
</dbReference>
<reference evidence="7" key="1">
    <citation type="submission" date="2022-08" db="EMBL/GenBank/DDBJ databases">
        <title>Novel sulfate-reducing endosymbionts in the free-living metamonad Anaeramoeba.</title>
        <authorList>
            <person name="Jerlstrom-Hultqvist J."/>
            <person name="Cepicka I."/>
            <person name="Gallot-Lavallee L."/>
            <person name="Salas-Leiva D."/>
            <person name="Curtis B.A."/>
            <person name="Zahonova K."/>
            <person name="Pipaliya S."/>
            <person name="Dacks J."/>
            <person name="Roger A.J."/>
        </authorList>
    </citation>
    <scope>NUCLEOTIDE SEQUENCE</scope>
    <source>
        <strain evidence="7">Schooner1</strain>
    </source>
</reference>
<feature type="domain" description="BEACH-type PH" evidence="6">
    <location>
        <begin position="2121"/>
        <end position="2230"/>
    </location>
</feature>
<protein>
    <submittedName>
        <fullName evidence="7">Beach domain-containing protein</fullName>
    </submittedName>
</protein>
<feature type="compositionally biased region" description="Acidic residues" evidence="4">
    <location>
        <begin position="418"/>
        <end position="427"/>
    </location>
</feature>
<accession>A0ABQ8Y475</accession>
<dbReference type="PROSITE" id="PS50082">
    <property type="entry name" value="WD_REPEATS_2"/>
    <property type="match status" value="2"/>
</dbReference>
<feature type="region of interest" description="Disordered" evidence="4">
    <location>
        <begin position="141"/>
        <end position="171"/>
    </location>
</feature>
<dbReference type="PANTHER" id="PTHR46108:SF4">
    <property type="entry name" value="BLUE CHEESE"/>
    <property type="match status" value="1"/>
</dbReference>
<dbReference type="InterPro" id="IPR015943">
    <property type="entry name" value="WD40/YVTN_repeat-like_dom_sf"/>
</dbReference>
<dbReference type="Pfam" id="PF02138">
    <property type="entry name" value="Beach"/>
    <property type="match status" value="1"/>
</dbReference>
<dbReference type="CDD" id="cd06071">
    <property type="entry name" value="Beach"/>
    <property type="match status" value="1"/>
</dbReference>
<dbReference type="Gene3D" id="2.30.29.30">
    <property type="entry name" value="Pleckstrin-homology domain (PH domain)/Phosphotyrosine-binding domain (PTB)"/>
    <property type="match status" value="1"/>
</dbReference>
<dbReference type="SUPFAM" id="SSF50978">
    <property type="entry name" value="WD40 repeat-like"/>
    <property type="match status" value="1"/>
</dbReference>
<feature type="compositionally biased region" description="Basic and acidic residues" evidence="4">
    <location>
        <begin position="146"/>
        <end position="166"/>
    </location>
</feature>
<dbReference type="Gene3D" id="2.130.10.10">
    <property type="entry name" value="YVTN repeat-like/Quinoprotein amine dehydrogenase"/>
    <property type="match status" value="1"/>
</dbReference>
<evidence type="ECO:0000256" key="1">
    <source>
        <dbReference type="ARBA" id="ARBA00022574"/>
    </source>
</evidence>
<evidence type="ECO:0000259" key="5">
    <source>
        <dbReference type="PROSITE" id="PS50197"/>
    </source>
</evidence>
<evidence type="ECO:0000256" key="3">
    <source>
        <dbReference type="PROSITE-ProRule" id="PRU00221"/>
    </source>
</evidence>
<proteinExistence type="predicted"/>
<sequence length="2941" mass="348388">MTNQLTGNNFEELNQIWTSYQETDPIAFLNQFLPLLTKYLRTDVTYYENHFTNEKGLTKLLVETFVSSIKTNTNKLLNESKIEQHFFFQLNTKHTFLFNDLCFCISHFFFFQENRLPYYQAELPILLINNLKILSCTPTTSQTQNIEDKNPLNQKENSKSNKENSKGIKKKSNNIKRNINININNNNYNYNNNYSSGNVNDKKNIIKKVDNLAIEFSTKKIRNIIMYNCFHFLILGISSNELTIDTKSQLDIESNLFSQLMNIYIGDQINYEITLQKQTLQKLMFKIEKYNYENQKSLLKILELLYIKYSFFAEIEFQFLIKLALENKFSKKTIYLIMDLIWKLIEFDQQFINQLFLLNFHLLLFHLLKKLITKNENQKLKQNKNKNENKMKNENEMKIKNNDNNQNQNNIKNKNENENENENENQNDDNNKSRIDLNNYNNNLELLNKIILTTIKIFKNNNFAINEYWDSKITKILIRIYMIDTNQLKFKIQEFLIEIISINSINEITLLLQDVQVNVIEELNYKINVLNLLILIFEKNNECKINTFIILNGFVVIMNSLGGVSRINNNSKILNVKQNNKTNILEINQNNIVEEKEEDIILYIKIIFTFLIIGIENNRKIKIKFAKEVIPFFEQALKYSELINNKYGKLIFLLLIDLIIESKDLINFNELDNEEFKKKYLSKNFTIYHPKLISIIFNNCKNLEKSIIIFLFQRIFLIINSSRKNLDILKYTNILNIILNQWKDYLFFINDGKSKKKLIIKKLLIKFIKKIGTLNIKFNDLKILLKLISLQNNNNNNDDGNTNEGKELVNEKQEIIQNENEKEKEKGKKNEKEKEKEKEKENKNENENKNKDKDKNKNIKNNYNTNIISNNNTKKLLKILVKMSQNAQTWPSIEFHFHKKHYFSNIEFNTIIQLKHTWPPEKGYTISLWIKYQINNEIEKKIQKEQNYIPEKIIYLFRIKSKDNKSDLIAFISKKILFLKSSKKKYYQFSKFNFQPNKKYHIVITHTHHRYKSEYATLFVNGLFIQSIQINYPKFSHNEKVILLGSSPIHKEYSGLNWKLGMVYLFNNIILTVDIFKLYLLGSNYTGIFLDQNNNYTNYNKLNKKNLNNFQNLRNTQSFKNSFNRNSNNKGNNKYTNDQNNTNNEIIKENYNNNELLLDYDNLNIKQQHKEILKLFDLTNFLKNSSINNNKLIFCFNPILRNERNQILNPLTSNGLPKFKINGDYQFIDTNGILNQFCKINFSSIFYLIENSKTSKEIYLILTILQILLKNSYTNQREMERINGYQVLGLLLKMKIKLIKPQILQILLLIAGFSIKKNNNSIVSNQLLFKSILLNFEIWKHSSTETQLELFNSLSYFFIDNDYNKFNFNILRKMKMIEFLVFVLKIKNLKFVLLVKILDIFQNILQLGLNIKDLKIINKFIKFESCFIHENENEKKIILEFNNNNRINNIDQMGVDRTIVLNLFLKKIYFWIKEKYSILMNNNLIKIYKIQDFSSLNTNQNKNKHVGNDNEKNDNKRNSDNFIQPNDKELDDFTFIFDFVILKILIHWKLTTIQLKFDKLMNDIFNKNSKNFISKNNNKNNNNNKNDDDDDDEKEEKIEKEKKKTIILFDDYEDDNDQDLIFITRFVKIILSFFDYLFTKINKFRGILINPKIIQLFLKLLVPINYIQNTGIVNDNNNNNNNKNSNNNNNIQNSNNNNISNDDIFELSIYKKYLKIQNFIDKEKNLEKRQLIQTQLQQIFFEKNKYFSSFCHYLYLNANLTQNKNSINQCIQLWKKIFNIVPELMNIIFQNSNNTYLNEKLYQQLTLGKIHSNNYLSEEFLTIQTILSDINANQTKKQMKKQLEYNNNLILLKNKIKKKQLKQYKKLLVKEEIIKKDMSKRNFDLHNSVLIHGKNVKKQFILQKNEFEIKINKIWKKLKRELIKPYSIFYSDNRPNKLKYKLALTNGYLGMRKKLIPNYRFVSHYCYTKDNLRRKKRKKKKPIFEDTWPLISYKKINQNTIENENSNSFNNNNTFKKNNSSDKRKKTNNNNNNDNKNNQLNNNNTKNNNNNNNNNNNTNNNNNNTTTTKATNNNNTDNTDNNNNEKNQTLDIESGKIEIFRNNNFEDSIDENEIYKFLNIKKNSQILIKVPCLVYCHYKTQYSVLIILKHNFFIIDNYQLSENGKFFEITNNENFNHKSKEFLFEDLVQVLTRRKYGMDISIEFFFENGESIFLIFANKKDRNDVFSIIMSRSSEFATLDQKLSIIQEDDQVSLIKTLFKTNYTAKWSRGEISNFEYLLKLNILAGRSFNDLTQYPVFPWILRDYDSEELDLNDPNTFRNLSKPMGALDENRLKTFQSNYKNWTDPIIDKFMYGSHYSSPGVVLHYTVRLEPFSTHSVELQGGKFDSPGRLFQSLSSSYKMSSSKSTVNVKELIPEFFYLPEIFTNHNDFFFGTLESTRKAVHDVKLPKWANNSPDEFIRLHRKALESDYVSENLHHWIDLIFGYKQRGQEAVKANNVFYYLTYEGVVDLDKIKNPRNRVAIINQIDSFGQCPKKLFNKPHPQRKFKNSNFQTDELFLRPESLKKVKLKTTTNQIGYLCYSPIDGEIVIVGRNKLTIPPKFQSYVCWNYPDRSLRILGKDLNILTVIESPHFSKINTATISTNGKWIVTGGDDQIVTLWKFKQNNRKNIKPEIILQQRLFGHDGKINCVEICLNFGVFISGSDDKRCIIWDLYRANFIRSLEGFNSPIRVIKFNNYNGNILTLSDYELKIWSLNGQLITETSIENNPRNKFTSAIIIKANQYKEEFIYITGQQNGKIKFWSLSKVEKEIRLCQIWSSNYNKKSPIKIFCYSKNQKRLYFTYSNSVYYLTQPENGNSNKSKTKDSKNNNKTINCNICNKIIQFENQIHYCKNCGTLIGPFCCSIPLNRNHLDSRNDVICINCAKSLKNKGRLSKNDNLKNEK</sequence>
<feature type="region of interest" description="Disordered" evidence="4">
    <location>
        <begin position="1119"/>
        <end position="1140"/>
    </location>
</feature>
<dbReference type="InterPro" id="IPR036322">
    <property type="entry name" value="WD40_repeat_dom_sf"/>
</dbReference>
<dbReference type="InterPro" id="IPR000409">
    <property type="entry name" value="BEACH_dom"/>
</dbReference>
<dbReference type="SMART" id="SM01026">
    <property type="entry name" value="Beach"/>
    <property type="match status" value="1"/>
</dbReference>
<dbReference type="PANTHER" id="PTHR46108">
    <property type="entry name" value="BLUE CHEESE"/>
    <property type="match status" value="1"/>
</dbReference>
<keyword evidence="2" id="KW-0677">Repeat</keyword>
<evidence type="ECO:0000313" key="7">
    <source>
        <dbReference type="EMBL" id="KAJ6239409.1"/>
    </source>
</evidence>
<dbReference type="SUPFAM" id="SSF81837">
    <property type="entry name" value="BEACH domain"/>
    <property type="match status" value="1"/>
</dbReference>
<dbReference type="SUPFAM" id="SSF49899">
    <property type="entry name" value="Concanavalin A-like lectins/glucanases"/>
    <property type="match status" value="1"/>
</dbReference>
<name>A0ABQ8Y475_9EUKA</name>
<feature type="compositionally biased region" description="Low complexity" evidence="4">
    <location>
        <begin position="2028"/>
        <end position="2087"/>
    </location>
</feature>
<dbReference type="InterPro" id="IPR011993">
    <property type="entry name" value="PH-like_dom_sf"/>
</dbReference>
<feature type="compositionally biased region" description="Low complexity" evidence="4">
    <location>
        <begin position="402"/>
        <end position="412"/>
    </location>
</feature>
<evidence type="ECO:0000256" key="4">
    <source>
        <dbReference type="SAM" id="MobiDB-lite"/>
    </source>
</evidence>
<dbReference type="Proteomes" id="UP001150062">
    <property type="component" value="Unassembled WGS sequence"/>
</dbReference>
<dbReference type="PROSITE" id="PS50197">
    <property type="entry name" value="BEACH"/>
    <property type="match status" value="1"/>
</dbReference>